<dbReference type="PANTHER" id="PTHR33490:SF3">
    <property type="entry name" value="CONSERVED INTEGRAL MEMBRANE PROTEIN"/>
    <property type="match status" value="1"/>
</dbReference>
<evidence type="ECO:0000313" key="4">
    <source>
        <dbReference type="Proteomes" id="UP000178885"/>
    </source>
</evidence>
<comment type="caution">
    <text evidence="3">The sequence shown here is derived from an EMBL/GenBank/DDBJ whole genome shotgun (WGS) entry which is preliminary data.</text>
</comment>
<dbReference type="PANTHER" id="PTHR33490">
    <property type="entry name" value="BLR5614 PROTEIN-RELATED"/>
    <property type="match status" value="1"/>
</dbReference>
<evidence type="ECO:0000259" key="2">
    <source>
        <dbReference type="SMART" id="SM00460"/>
    </source>
</evidence>
<dbReference type="SUPFAM" id="SSF54001">
    <property type="entry name" value="Cysteine proteinases"/>
    <property type="match status" value="1"/>
</dbReference>
<feature type="domain" description="Transglutaminase-like" evidence="2">
    <location>
        <begin position="394"/>
        <end position="456"/>
    </location>
</feature>
<dbReference type="SMART" id="SM00460">
    <property type="entry name" value="TGc"/>
    <property type="match status" value="1"/>
</dbReference>
<feature type="signal peptide" evidence="1">
    <location>
        <begin position="1"/>
        <end position="22"/>
    </location>
</feature>
<organism evidence="3 4">
    <name type="scientific">Candidatus Muproteobacteria bacterium RBG_16_65_34</name>
    <dbReference type="NCBI Taxonomy" id="1817760"/>
    <lineage>
        <taxon>Bacteria</taxon>
        <taxon>Pseudomonadati</taxon>
        <taxon>Pseudomonadota</taxon>
        <taxon>Candidatus Muproteobacteria</taxon>
    </lineage>
</organism>
<dbReference type="STRING" id="1817760.A2151_07540"/>
<dbReference type="InterPro" id="IPR002931">
    <property type="entry name" value="Transglutaminase-like"/>
</dbReference>
<dbReference type="Proteomes" id="UP000178885">
    <property type="component" value="Unassembled WGS sequence"/>
</dbReference>
<accession>A0A1F6TL20</accession>
<proteinExistence type="predicted"/>
<dbReference type="InterPro" id="IPR038765">
    <property type="entry name" value="Papain-like_cys_pep_sf"/>
</dbReference>
<evidence type="ECO:0000313" key="3">
    <source>
        <dbReference type="EMBL" id="OGI45811.1"/>
    </source>
</evidence>
<dbReference type="AlphaFoldDB" id="A0A1F6TL20"/>
<feature type="chain" id="PRO_5009526721" description="Transglutaminase-like domain-containing protein" evidence="1">
    <location>
        <begin position="23"/>
        <end position="497"/>
    </location>
</feature>
<name>A0A1F6TL20_9PROT</name>
<evidence type="ECO:0000256" key="1">
    <source>
        <dbReference type="SAM" id="SignalP"/>
    </source>
</evidence>
<dbReference type="Gene3D" id="3.10.620.30">
    <property type="match status" value="1"/>
</dbReference>
<keyword evidence="1" id="KW-0732">Signal</keyword>
<dbReference type="Pfam" id="PF01841">
    <property type="entry name" value="Transglut_core"/>
    <property type="match status" value="1"/>
</dbReference>
<sequence>MIARILRGLVALLAAAQLGGCASLYFDDAGAPPSPPPQYDLKHWPYREYWTGIVFNGSKIGFSRLSIAPARDGAGLYEIRSESTFLLKFLGLEKQFQLTSLDRVRDDLTLVEFAHDYSMDGNKLKLTGAVAGDSMQVAVVTGGNRSEQQIPLTGPLYPTSVIPLYPLRHGLEIGRRYAYAAYDGQTQTLAQVEQDIQGYERSKLFTGNAFKVRSTMLGHASTMWMNELGKPVFELALNGVLISALESEHEAKRYLALASLNKKDVMLDFSLVRVDAPIREPRRATTMKIALEGLNGATLPPPDAGQRCETADGALLCEIRSLRPPSVSAPSAPNGDAKYLRPSITVPSYDPRIRAQAREIAGAEAPPAAVARLVDWMQKNIERSPVDVFSALDVLEGRKAECQGHAYLYAAFARALAIPTRVVNGLVYSEEHQGFLYHSWNESLIGDVWLPVDPTFGQVGADATHIKLIEGEAAADLLPLVDVVGKIRARVVSFDAP</sequence>
<dbReference type="EMBL" id="MFSU01000095">
    <property type="protein sequence ID" value="OGI45811.1"/>
    <property type="molecule type" value="Genomic_DNA"/>
</dbReference>
<protein>
    <recommendedName>
        <fullName evidence="2">Transglutaminase-like domain-containing protein</fullName>
    </recommendedName>
</protein>
<gene>
    <name evidence="3" type="ORF">A2151_07540</name>
</gene>
<reference evidence="3 4" key="1">
    <citation type="journal article" date="2016" name="Nat. Commun.">
        <title>Thousands of microbial genomes shed light on interconnected biogeochemical processes in an aquifer system.</title>
        <authorList>
            <person name="Anantharaman K."/>
            <person name="Brown C.T."/>
            <person name="Hug L.A."/>
            <person name="Sharon I."/>
            <person name="Castelle C.J."/>
            <person name="Probst A.J."/>
            <person name="Thomas B.C."/>
            <person name="Singh A."/>
            <person name="Wilkins M.J."/>
            <person name="Karaoz U."/>
            <person name="Brodie E.L."/>
            <person name="Williams K.H."/>
            <person name="Hubbard S.S."/>
            <person name="Banfield J.F."/>
        </authorList>
    </citation>
    <scope>NUCLEOTIDE SEQUENCE [LARGE SCALE GENOMIC DNA]</scope>
</reference>